<accession>A0ACC3CY10</accession>
<reference evidence="1" key="1">
    <citation type="submission" date="2024-09" db="EMBL/GenBank/DDBJ databases">
        <title>Black Yeasts Isolated from many extreme environments.</title>
        <authorList>
            <person name="Coleine C."/>
            <person name="Stajich J.E."/>
            <person name="Selbmann L."/>
        </authorList>
    </citation>
    <scope>NUCLEOTIDE SEQUENCE</scope>
    <source>
        <strain evidence="1">CCFEE 5737</strain>
    </source>
</reference>
<gene>
    <name evidence="1" type="ORF">LTS18_011876</name>
</gene>
<protein>
    <submittedName>
        <fullName evidence="1">Uncharacterized protein</fullName>
    </submittedName>
</protein>
<evidence type="ECO:0000313" key="2">
    <source>
        <dbReference type="Proteomes" id="UP001186974"/>
    </source>
</evidence>
<dbReference type="EMBL" id="JAWDJW010009833">
    <property type="protein sequence ID" value="KAK3055086.1"/>
    <property type="molecule type" value="Genomic_DNA"/>
</dbReference>
<keyword evidence="2" id="KW-1185">Reference proteome</keyword>
<name>A0ACC3CY10_9PEZI</name>
<organism evidence="1 2">
    <name type="scientific">Coniosporium uncinatum</name>
    <dbReference type="NCBI Taxonomy" id="93489"/>
    <lineage>
        <taxon>Eukaryota</taxon>
        <taxon>Fungi</taxon>
        <taxon>Dikarya</taxon>
        <taxon>Ascomycota</taxon>
        <taxon>Pezizomycotina</taxon>
        <taxon>Dothideomycetes</taxon>
        <taxon>Dothideomycetes incertae sedis</taxon>
        <taxon>Coniosporium</taxon>
    </lineage>
</organism>
<dbReference type="Proteomes" id="UP001186974">
    <property type="component" value="Unassembled WGS sequence"/>
</dbReference>
<evidence type="ECO:0000313" key="1">
    <source>
        <dbReference type="EMBL" id="KAK3055086.1"/>
    </source>
</evidence>
<proteinExistence type="predicted"/>
<comment type="caution">
    <text evidence="1">The sequence shown here is derived from an EMBL/GenBank/DDBJ whole genome shotgun (WGS) entry which is preliminary data.</text>
</comment>
<sequence>MAGVGNFGAPVGLTAQAAPVAPAAPAAPSVLLQNPDQNAMEAGDANLPEGFNLPPGWSIVPLHRVEQAGEAPYPDDTTSSISMPSMNITSSAAAEPSQPAAATPAPEFRQTLQEQSTPNIPTHATASASLQPSATEPLSPTPVQPNSQPNILAASHDARSTSAENGAASSNPLGSEPGWSFVRATPSPEEPGDETSRDGGAMPAVSTASQQTPEAEGVGGGEESRDKGKGRAVTVEDTEDA</sequence>